<evidence type="ECO:0000313" key="1">
    <source>
        <dbReference type="EMBL" id="MBI4922443.1"/>
    </source>
</evidence>
<dbReference type="EMBL" id="JACRAF010000031">
    <property type="protein sequence ID" value="MBI4922443.1"/>
    <property type="molecule type" value="Genomic_DNA"/>
</dbReference>
<gene>
    <name evidence="1" type="ORF">HY834_11895</name>
</gene>
<protein>
    <submittedName>
        <fullName evidence="1">Uncharacterized protein</fullName>
    </submittedName>
</protein>
<proteinExistence type="predicted"/>
<dbReference type="Proteomes" id="UP000782610">
    <property type="component" value="Unassembled WGS sequence"/>
</dbReference>
<organism evidence="1 2">
    <name type="scientific">Devosia nanyangense</name>
    <dbReference type="NCBI Taxonomy" id="1228055"/>
    <lineage>
        <taxon>Bacteria</taxon>
        <taxon>Pseudomonadati</taxon>
        <taxon>Pseudomonadota</taxon>
        <taxon>Alphaproteobacteria</taxon>
        <taxon>Hyphomicrobiales</taxon>
        <taxon>Devosiaceae</taxon>
        <taxon>Devosia</taxon>
    </lineage>
</organism>
<sequence>MVEPIGTVAEAAVAGGMRTAAFARATFMDKSTHGPATTWKKFMVDNFIR</sequence>
<name>A0A933L417_9HYPH</name>
<dbReference type="AlphaFoldDB" id="A0A933L417"/>
<accession>A0A933L417</accession>
<comment type="caution">
    <text evidence="1">The sequence shown here is derived from an EMBL/GenBank/DDBJ whole genome shotgun (WGS) entry which is preliminary data.</text>
</comment>
<reference evidence="1" key="1">
    <citation type="submission" date="2020-07" db="EMBL/GenBank/DDBJ databases">
        <title>Huge and variable diversity of episymbiotic CPR bacteria and DPANN archaea in groundwater ecosystems.</title>
        <authorList>
            <person name="He C.Y."/>
            <person name="Keren R."/>
            <person name="Whittaker M."/>
            <person name="Farag I.F."/>
            <person name="Doudna J."/>
            <person name="Cate J.H.D."/>
            <person name="Banfield J.F."/>
        </authorList>
    </citation>
    <scope>NUCLEOTIDE SEQUENCE</scope>
    <source>
        <strain evidence="1">NC_groundwater_1586_Pr3_B-0.1um_66_15</strain>
    </source>
</reference>
<evidence type="ECO:0000313" key="2">
    <source>
        <dbReference type="Proteomes" id="UP000782610"/>
    </source>
</evidence>